<evidence type="ECO:0000313" key="8">
    <source>
        <dbReference type="EMBL" id="MBA8825955.1"/>
    </source>
</evidence>
<dbReference type="InterPro" id="IPR013736">
    <property type="entry name" value="Xaa-Pro_dipept_C"/>
</dbReference>
<evidence type="ECO:0000256" key="6">
    <source>
        <dbReference type="SAM" id="MobiDB-lite"/>
    </source>
</evidence>
<dbReference type="Gene3D" id="3.40.50.300">
    <property type="entry name" value="P-loop containing nucleotide triphosphate hydrolases"/>
    <property type="match status" value="1"/>
</dbReference>
<accession>A0A839E2I8</accession>
<evidence type="ECO:0000256" key="1">
    <source>
        <dbReference type="ARBA" id="ARBA00005417"/>
    </source>
</evidence>
<keyword evidence="2" id="KW-0813">Transport</keyword>
<dbReference type="GO" id="GO:0016887">
    <property type="term" value="F:ATP hydrolysis activity"/>
    <property type="evidence" value="ECO:0007669"/>
    <property type="project" value="InterPro"/>
</dbReference>
<evidence type="ECO:0000256" key="4">
    <source>
        <dbReference type="ARBA" id="ARBA00022801"/>
    </source>
</evidence>
<dbReference type="SMART" id="SM00382">
    <property type="entry name" value="AAA"/>
    <property type="match status" value="1"/>
</dbReference>
<feature type="domain" description="ABC transporter" evidence="7">
    <location>
        <begin position="612"/>
        <end position="840"/>
    </location>
</feature>
<dbReference type="InterPro" id="IPR000383">
    <property type="entry name" value="Xaa-Pro-like_dom"/>
</dbReference>
<evidence type="ECO:0000256" key="2">
    <source>
        <dbReference type="ARBA" id="ARBA00022448"/>
    </source>
</evidence>
<dbReference type="Pfam" id="PF00005">
    <property type="entry name" value="ABC_tran"/>
    <property type="match status" value="1"/>
</dbReference>
<protein>
    <submittedName>
        <fullName evidence="8">ABC-2 type transport system ATP-binding protein</fullName>
    </submittedName>
</protein>
<dbReference type="PANTHER" id="PTHR43335">
    <property type="entry name" value="ABC TRANSPORTER, ATP-BINDING PROTEIN"/>
    <property type="match status" value="1"/>
</dbReference>
<dbReference type="Proteomes" id="UP000569329">
    <property type="component" value="Unassembled WGS sequence"/>
</dbReference>
<keyword evidence="9" id="KW-1185">Reference proteome</keyword>
<comment type="similarity">
    <text evidence="1">Belongs to the ABC transporter superfamily.</text>
</comment>
<dbReference type="InterPro" id="IPR027417">
    <property type="entry name" value="P-loop_NTPase"/>
</dbReference>
<dbReference type="Pfam" id="PF02129">
    <property type="entry name" value="Peptidase_S15"/>
    <property type="match status" value="1"/>
</dbReference>
<proteinExistence type="inferred from homology"/>
<evidence type="ECO:0000259" key="7">
    <source>
        <dbReference type="PROSITE" id="PS50893"/>
    </source>
</evidence>
<dbReference type="SUPFAM" id="SSF52540">
    <property type="entry name" value="P-loop containing nucleoside triphosphate hydrolases"/>
    <property type="match status" value="1"/>
</dbReference>
<name>A0A839E2I8_9PSEU</name>
<keyword evidence="4" id="KW-0378">Hydrolase</keyword>
<evidence type="ECO:0000256" key="3">
    <source>
        <dbReference type="ARBA" id="ARBA00022741"/>
    </source>
</evidence>
<feature type="region of interest" description="Disordered" evidence="6">
    <location>
        <begin position="208"/>
        <end position="237"/>
    </location>
</feature>
<dbReference type="SUPFAM" id="SSF53474">
    <property type="entry name" value="alpha/beta-Hydrolases"/>
    <property type="match status" value="1"/>
</dbReference>
<dbReference type="InterPro" id="IPR003593">
    <property type="entry name" value="AAA+_ATPase"/>
</dbReference>
<gene>
    <name evidence="8" type="ORF">FHX42_003321</name>
</gene>
<keyword evidence="5 8" id="KW-0067">ATP-binding</keyword>
<evidence type="ECO:0000256" key="5">
    <source>
        <dbReference type="ARBA" id="ARBA00022840"/>
    </source>
</evidence>
<dbReference type="Gene3D" id="2.60.120.260">
    <property type="entry name" value="Galactose-binding domain-like"/>
    <property type="match status" value="1"/>
</dbReference>
<evidence type="ECO:0000313" key="9">
    <source>
        <dbReference type="Proteomes" id="UP000569329"/>
    </source>
</evidence>
<dbReference type="EMBL" id="JACGWZ010000004">
    <property type="protein sequence ID" value="MBA8825955.1"/>
    <property type="molecule type" value="Genomic_DNA"/>
</dbReference>
<feature type="compositionally biased region" description="Basic and acidic residues" evidence="6">
    <location>
        <begin position="215"/>
        <end position="232"/>
    </location>
</feature>
<dbReference type="InterPro" id="IPR003439">
    <property type="entry name" value="ABC_transporter-like_ATP-bd"/>
</dbReference>
<dbReference type="AlphaFoldDB" id="A0A839E2I8"/>
<comment type="caution">
    <text evidence="8">The sequence shown here is derived from an EMBL/GenBank/DDBJ whole genome shotgun (WGS) entry which is preliminary data.</text>
</comment>
<feature type="region of interest" description="Disordered" evidence="6">
    <location>
        <begin position="1"/>
        <end position="21"/>
    </location>
</feature>
<dbReference type="PROSITE" id="PS50893">
    <property type="entry name" value="ABC_TRANSPORTER_2"/>
    <property type="match status" value="1"/>
</dbReference>
<dbReference type="Pfam" id="PF08530">
    <property type="entry name" value="PepX_C"/>
    <property type="match status" value="1"/>
</dbReference>
<reference evidence="8 9" key="1">
    <citation type="submission" date="2020-07" db="EMBL/GenBank/DDBJ databases">
        <title>Sequencing the genomes of 1000 actinobacteria strains.</title>
        <authorList>
            <person name="Klenk H.-P."/>
        </authorList>
    </citation>
    <scope>NUCLEOTIDE SEQUENCE [LARGE SCALE GENOMIC DNA]</scope>
    <source>
        <strain evidence="8 9">DSM 45975</strain>
    </source>
</reference>
<dbReference type="Gene3D" id="3.40.50.1820">
    <property type="entry name" value="alpha/beta hydrolase"/>
    <property type="match status" value="2"/>
</dbReference>
<organism evidence="8 9">
    <name type="scientific">Halosaccharopolyspora lacisalsi</name>
    <dbReference type="NCBI Taxonomy" id="1000566"/>
    <lineage>
        <taxon>Bacteria</taxon>
        <taxon>Bacillati</taxon>
        <taxon>Actinomycetota</taxon>
        <taxon>Actinomycetes</taxon>
        <taxon>Pseudonocardiales</taxon>
        <taxon>Pseudonocardiaceae</taxon>
        <taxon>Halosaccharopolyspora</taxon>
    </lineage>
</organism>
<dbReference type="InterPro" id="IPR029058">
    <property type="entry name" value="AB_hydrolase_fold"/>
</dbReference>
<dbReference type="GO" id="GO:0005524">
    <property type="term" value="F:ATP binding"/>
    <property type="evidence" value="ECO:0007669"/>
    <property type="project" value="UniProtKB-KW"/>
</dbReference>
<dbReference type="PANTHER" id="PTHR43335:SF4">
    <property type="entry name" value="ABC TRANSPORTER, ATP-BINDING PROTEIN"/>
    <property type="match status" value="1"/>
</dbReference>
<dbReference type="SUPFAM" id="SSF49785">
    <property type="entry name" value="Galactose-binding domain-like"/>
    <property type="match status" value="1"/>
</dbReference>
<dbReference type="InterPro" id="IPR008979">
    <property type="entry name" value="Galactose-bd-like_sf"/>
</dbReference>
<dbReference type="GO" id="GO:0008239">
    <property type="term" value="F:dipeptidyl-peptidase activity"/>
    <property type="evidence" value="ECO:0007669"/>
    <property type="project" value="InterPro"/>
</dbReference>
<keyword evidence="3" id="KW-0547">Nucleotide-binding</keyword>
<dbReference type="SMART" id="SM00939">
    <property type="entry name" value="PepX_C"/>
    <property type="match status" value="1"/>
</dbReference>
<sequence length="909" mass="95502">MVAGALMWSGEEEPAPTKQVTSRQVRIDVLDGPAEQHRVQIDLTMYAPARTPAPAVVLAHGFGGDKTSLTGPARNLAERGFTVLTYSARGFGNSTGKIALNSPEYEVTDARQILDWLARQPEVVTDGENDPLVGVAGVSYGGALSLLLAGSDPRVDAIAPVMAYNDLSRALLPDAASAEPIPSDTPARGAAESAGVFKKSWAARLFATGTGGPGTDERSRPDSEGDMARGPRSEQPVTCGNFTSEVCAAYTELAESGSASRRTLDLLAAASPRSVTDDIDIPTLLVQGQQDPLFGLSQADANARQIAAAGGKVKMIWFAGGNDSAAPGAASWRAIGDWFAHHLPDSDIPPVPDPGTGFSYQVRGETRHEGGSPLHTMVAPSYPGLSGERAERRALPLYGSPEQVINPPGGTASATAALPEAAPESVGSTAGQTAVFRTRPLEKQLLVSGLPQTRLSVASVPGQPSSGSAVLFAELYDVGPDGQREPIGGGSAPMRVTDLPADGRSVQVDVALPGAVRSVEAGHHLELTVTTTDRAYASPKNPAVHVVGLAGQRTISLPSVRSRMIGEGTVPTVALSGTSVLLLLILLSWAIAALLRRHGATAADPDLADTPLVTSDLVKAYPGKLTAVDELSLRVEGGQIVGLLGPNGAGKTTVLRMVLGLLRPTSGEIRVFGHRVSPGAPALSRTGSFVETPGFLPHLSALENLESYWAATGRPTSHARFEEVLEIAGIDSSAQRRVGTYGQGMKQRLGIAQAMLGLPDLLVLDEPTNGLDPPQIHRMREILRRYAATGRSVLLSSHLLSEIEQTCDHVVVMREGRLVASGTVSEIIAGNGEYTFRVDRPEQAARTLRLLEGIGEVECDGERLHADLGVHPPAVAVNVLVDAGVLIHQVVPRRRLEDAFLELVGEERH</sequence>